<organism evidence="2 3">
    <name type="scientific">Microbacterium gilvum</name>
    <dbReference type="NCBI Taxonomy" id="1336204"/>
    <lineage>
        <taxon>Bacteria</taxon>
        <taxon>Bacillati</taxon>
        <taxon>Actinomycetota</taxon>
        <taxon>Actinomycetes</taxon>
        <taxon>Micrococcales</taxon>
        <taxon>Microbacteriaceae</taxon>
        <taxon>Microbacterium</taxon>
    </lineage>
</organism>
<comment type="caution">
    <text evidence="2">The sequence shown here is derived from an EMBL/GenBank/DDBJ whole genome shotgun (WGS) entry which is preliminary data.</text>
</comment>
<name>A0ABP9AAF3_9MICO</name>
<dbReference type="EMBL" id="BAABKO010000004">
    <property type="protein sequence ID" value="GAA4777191.1"/>
    <property type="molecule type" value="Genomic_DNA"/>
</dbReference>
<dbReference type="PANTHER" id="PTHR12631:SF10">
    <property type="entry name" value="BETA-XYLOSIDASE-LIKE PROTEIN-RELATED"/>
    <property type="match status" value="1"/>
</dbReference>
<dbReference type="SUPFAM" id="SSF51445">
    <property type="entry name" value="(Trans)glycosidases"/>
    <property type="match status" value="1"/>
</dbReference>
<proteinExistence type="predicted"/>
<dbReference type="InterPro" id="IPR051923">
    <property type="entry name" value="Glycosyl_Hydrolase_39"/>
</dbReference>
<dbReference type="PROSITE" id="PS51257">
    <property type="entry name" value="PROKAR_LIPOPROTEIN"/>
    <property type="match status" value="1"/>
</dbReference>
<dbReference type="Proteomes" id="UP001501645">
    <property type="component" value="Unassembled WGS sequence"/>
</dbReference>
<dbReference type="Gene3D" id="3.20.20.80">
    <property type="entry name" value="Glycosidases"/>
    <property type="match status" value="1"/>
</dbReference>
<feature type="signal peptide" evidence="1">
    <location>
        <begin position="1"/>
        <end position="23"/>
    </location>
</feature>
<gene>
    <name evidence="2" type="ORF">GCM10023351_22420</name>
</gene>
<evidence type="ECO:0000313" key="3">
    <source>
        <dbReference type="Proteomes" id="UP001501645"/>
    </source>
</evidence>
<evidence type="ECO:0000313" key="2">
    <source>
        <dbReference type="EMBL" id="GAA4777191.1"/>
    </source>
</evidence>
<dbReference type="PANTHER" id="PTHR12631">
    <property type="entry name" value="ALPHA-L-IDURONIDASE"/>
    <property type="match status" value="1"/>
</dbReference>
<evidence type="ECO:0000256" key="1">
    <source>
        <dbReference type="SAM" id="SignalP"/>
    </source>
</evidence>
<reference evidence="3" key="1">
    <citation type="journal article" date="2019" name="Int. J. Syst. Evol. Microbiol.">
        <title>The Global Catalogue of Microorganisms (GCM) 10K type strain sequencing project: providing services to taxonomists for standard genome sequencing and annotation.</title>
        <authorList>
            <consortium name="The Broad Institute Genomics Platform"/>
            <consortium name="The Broad Institute Genome Sequencing Center for Infectious Disease"/>
            <person name="Wu L."/>
            <person name="Ma J."/>
        </authorList>
    </citation>
    <scope>NUCLEOTIDE SEQUENCE [LARGE SCALE GENOMIC DNA]</scope>
    <source>
        <strain evidence="3">JCM 18537</strain>
    </source>
</reference>
<keyword evidence="3" id="KW-1185">Reference proteome</keyword>
<dbReference type="RefSeq" id="WP_345439180.1">
    <property type="nucleotide sequence ID" value="NZ_BAABKO010000004.1"/>
</dbReference>
<accession>A0ABP9AAF3</accession>
<feature type="chain" id="PRO_5045793649" description="Asl1-like glycosyl hydrolase catalytic domain-containing protein" evidence="1">
    <location>
        <begin position="24"/>
        <end position="506"/>
    </location>
</feature>
<dbReference type="InterPro" id="IPR017853">
    <property type="entry name" value="GH"/>
</dbReference>
<keyword evidence="1" id="KW-0732">Signal</keyword>
<protein>
    <recommendedName>
        <fullName evidence="4">Asl1-like glycosyl hydrolase catalytic domain-containing protein</fullName>
    </recommendedName>
</protein>
<evidence type="ECO:0008006" key="4">
    <source>
        <dbReference type="Google" id="ProtNLM"/>
    </source>
</evidence>
<sequence length="506" mass="52434">MRRLTRLTAAGALLALLTASGCAAERPSALQLLDGVAVYDADAAQVRVATPTDGVTYSLSDAEGGTAASGEAPAHDGVAVIDLSEAGPGYFTLTAEDGTGSLTSSLGIVADLDAAPSPRFGTTAHPSLHEGVDQTAAAVAVGAATVRVDWRWEDAIEAEGRLTPGDDVEAEIARLQARGITPNLVFAYYGECDDGRTPSTPECIQEYVDFVVEAARHYGTGVEYGVYNEFNATTTTSACGTTAACYLEILEPTAAAVRAAVPGAVVTGPALGATDGWWDVGGAARVWFQEFADLGGLALVDRVTVHAYSLTTPPEGKQEAVVQAVREIMAAAGVERPVVMEETGYTTTASGLPEDAQAAFLVRDALLVLAAGAERYMYYNLVDNWDRPEGGEANFGMFRHEDIAQGTLTPKPAGIAHAVLARLVGADSLVAVETTADPDLHVVRIDQPDGSQDRVVWSVERGHVVSAAASTALDMFGSPLSADLDAVEVGGTPVILQDCGPVSLAG</sequence>